<dbReference type="Gene3D" id="3.40.50.1820">
    <property type="entry name" value="alpha/beta hydrolase"/>
    <property type="match status" value="1"/>
</dbReference>
<evidence type="ECO:0000256" key="1">
    <source>
        <dbReference type="SAM" id="SignalP"/>
    </source>
</evidence>
<evidence type="ECO:0000313" key="2">
    <source>
        <dbReference type="EMBL" id="WXB08673.1"/>
    </source>
</evidence>
<feature type="signal peptide" evidence="1">
    <location>
        <begin position="1"/>
        <end position="23"/>
    </location>
</feature>
<protein>
    <recommendedName>
        <fullName evidence="4">Esterase</fullName>
    </recommendedName>
</protein>
<proteinExistence type="predicted"/>
<evidence type="ECO:0000313" key="3">
    <source>
        <dbReference type="Proteomes" id="UP001374803"/>
    </source>
</evidence>
<evidence type="ECO:0008006" key="4">
    <source>
        <dbReference type="Google" id="ProtNLM"/>
    </source>
</evidence>
<dbReference type="InterPro" id="IPR029058">
    <property type="entry name" value="AB_hydrolase_fold"/>
</dbReference>
<organism evidence="2 3">
    <name type="scientific">Pendulispora rubella</name>
    <dbReference type="NCBI Taxonomy" id="2741070"/>
    <lineage>
        <taxon>Bacteria</taxon>
        <taxon>Pseudomonadati</taxon>
        <taxon>Myxococcota</taxon>
        <taxon>Myxococcia</taxon>
        <taxon>Myxococcales</taxon>
        <taxon>Sorangiineae</taxon>
        <taxon>Pendulisporaceae</taxon>
        <taxon>Pendulispora</taxon>
    </lineage>
</organism>
<dbReference type="SUPFAM" id="SSF53474">
    <property type="entry name" value="alpha/beta-Hydrolases"/>
    <property type="match status" value="1"/>
</dbReference>
<name>A0ABZ2LCL6_9BACT</name>
<dbReference type="Proteomes" id="UP001374803">
    <property type="component" value="Chromosome"/>
</dbReference>
<keyword evidence="1" id="KW-0732">Signal</keyword>
<reference evidence="2" key="1">
    <citation type="submission" date="2021-12" db="EMBL/GenBank/DDBJ databases">
        <title>Discovery of the Pendulisporaceae a myxobacterial family with distinct sporulation behavior and unique specialized metabolism.</title>
        <authorList>
            <person name="Garcia R."/>
            <person name="Popoff A."/>
            <person name="Bader C.D."/>
            <person name="Loehr J."/>
            <person name="Walesch S."/>
            <person name="Walt C."/>
            <person name="Boldt J."/>
            <person name="Bunk B."/>
            <person name="Haeckl F.J.F.P.J."/>
            <person name="Gunesch A.P."/>
            <person name="Birkelbach J."/>
            <person name="Nuebel U."/>
            <person name="Pietschmann T."/>
            <person name="Bach T."/>
            <person name="Mueller R."/>
        </authorList>
    </citation>
    <scope>NUCLEOTIDE SEQUENCE</scope>
    <source>
        <strain evidence="2">MSr11367</strain>
    </source>
</reference>
<keyword evidence="3" id="KW-1185">Reference proteome</keyword>
<sequence>MIARRTFCQLAGLSLAGVPSASASALLGDDLEMRDLRLPGTFSKRMTLFLPKHLSNGANGSPTARLLVLLHGLGETTDERAGAYAWIERYGLGTAYGRLRHPPVTRTSRREDMTDARLAEINAQLGAKPFGGFAIACPYLPNVHATRTSLDEVARWIVETVVPHARAESSLADASAAHTEIDGCSLGGYLSLEIFLRRPEAFGACGGVQSAIGEASAARYAERFAKAMARVGPRDVYLATSSRDPFRLGNEALARELGKRSIRPRLLSLRVLPGPHDQPWLRESGTLDMLLWHDQR</sequence>
<feature type="chain" id="PRO_5046528216" description="Esterase" evidence="1">
    <location>
        <begin position="24"/>
        <end position="296"/>
    </location>
</feature>
<dbReference type="RefSeq" id="WP_394838344.1">
    <property type="nucleotide sequence ID" value="NZ_CP089929.1"/>
</dbReference>
<accession>A0ABZ2LCL6</accession>
<dbReference type="EMBL" id="CP089983">
    <property type="protein sequence ID" value="WXB08673.1"/>
    <property type="molecule type" value="Genomic_DNA"/>
</dbReference>
<gene>
    <name evidence="2" type="ORF">LVJ94_15700</name>
</gene>